<reference evidence="1 2" key="1">
    <citation type="submission" date="2014-03" db="EMBL/GenBank/DDBJ databases">
        <title>Genome sequence of Sphingobium yanoikuyae B1.</title>
        <authorList>
            <person name="Gan H.M."/>
            <person name="Gan H.Y."/>
            <person name="Savka M.A."/>
        </authorList>
    </citation>
    <scope>NUCLEOTIDE SEQUENCE [LARGE SCALE GENOMIC DNA]</scope>
    <source>
        <strain evidence="1 2">B1</strain>
    </source>
</reference>
<name>A0A084EF56_SPHYA</name>
<dbReference type="EMBL" id="JGVR01000030">
    <property type="protein sequence ID" value="KEZ16598.1"/>
    <property type="molecule type" value="Genomic_DNA"/>
</dbReference>
<gene>
    <name evidence="1" type="ORF">CP98_04026</name>
</gene>
<dbReference type="RefSeq" id="WP_017501919.1">
    <property type="nucleotide sequence ID" value="NZ_DAIQKB010000056.1"/>
</dbReference>
<dbReference type="Proteomes" id="UP000028534">
    <property type="component" value="Unassembled WGS sequence"/>
</dbReference>
<sequence>MKLDRPAIALLGVSTLTSIAFVVFGAISLMGSLAKNDNQPSSERLNFTLGPGEVRRVTAYVVGGDTMRYVSDIGGSKIHYRLRLDDGHTGSILTEKDISATEQGNLRPRHGSLYEWSWNNRSKRPIRVGLLVEGNFDLLRRPTASPIVQGFEQ</sequence>
<accession>A0A084EF56</accession>
<protein>
    <submittedName>
        <fullName evidence="1">Uncharacterized protein</fullName>
    </submittedName>
</protein>
<evidence type="ECO:0000313" key="2">
    <source>
        <dbReference type="Proteomes" id="UP000028534"/>
    </source>
</evidence>
<proteinExistence type="predicted"/>
<dbReference type="PATRIC" id="fig|13690.10.peg.4135"/>
<dbReference type="AlphaFoldDB" id="A0A084EF56"/>
<comment type="caution">
    <text evidence="1">The sequence shown here is derived from an EMBL/GenBank/DDBJ whole genome shotgun (WGS) entry which is preliminary data.</text>
</comment>
<organism evidence="1 2">
    <name type="scientific">Sphingobium yanoikuyae</name>
    <name type="common">Sphingomonas yanoikuyae</name>
    <dbReference type="NCBI Taxonomy" id="13690"/>
    <lineage>
        <taxon>Bacteria</taxon>
        <taxon>Pseudomonadati</taxon>
        <taxon>Pseudomonadota</taxon>
        <taxon>Alphaproteobacteria</taxon>
        <taxon>Sphingomonadales</taxon>
        <taxon>Sphingomonadaceae</taxon>
        <taxon>Sphingobium</taxon>
    </lineage>
</organism>
<evidence type="ECO:0000313" key="1">
    <source>
        <dbReference type="EMBL" id="KEZ16598.1"/>
    </source>
</evidence>